<accession>A0A0P9BFT1</accession>
<reference evidence="2 3" key="1">
    <citation type="submission" date="2015-09" db="EMBL/GenBank/DDBJ databases">
        <authorList>
            <person name="Jackson K.R."/>
            <person name="Lunt B.L."/>
            <person name="Fisher J.N.B."/>
            <person name="Gardner A.V."/>
            <person name="Bailey M.E."/>
            <person name="Deus L.M."/>
            <person name="Earl A.S."/>
            <person name="Gibby P.D."/>
            <person name="Hartmann K.A."/>
            <person name="Liu J.E."/>
            <person name="Manci A.M."/>
            <person name="Nielsen D.A."/>
            <person name="Solomon M.B."/>
            <person name="Breakwell D.P."/>
            <person name="Burnett S.H."/>
            <person name="Grose J.H."/>
        </authorList>
    </citation>
    <scope>NUCLEOTIDE SEQUENCE [LARGE SCALE GENOMIC DNA]</scope>
    <source>
        <strain evidence="2 3">S613</strain>
    </source>
</reference>
<feature type="transmembrane region" description="Helical" evidence="1">
    <location>
        <begin position="52"/>
        <end position="76"/>
    </location>
</feature>
<keyword evidence="1" id="KW-0812">Transmembrane</keyword>
<feature type="transmembrane region" description="Helical" evidence="1">
    <location>
        <begin position="88"/>
        <end position="115"/>
    </location>
</feature>
<dbReference type="AlphaFoldDB" id="A0A0P9BFT1"/>
<evidence type="ECO:0008006" key="4">
    <source>
        <dbReference type="Google" id="ProtNLM"/>
    </source>
</evidence>
<keyword evidence="1" id="KW-1133">Transmembrane helix</keyword>
<protein>
    <recommendedName>
        <fullName evidence="4">Transmembrane protein</fullName>
    </recommendedName>
</protein>
<proteinExistence type="predicted"/>
<dbReference type="PATRIC" id="fig|294.162.peg.227"/>
<dbReference type="OrthoDB" id="7888983at2"/>
<evidence type="ECO:0000313" key="2">
    <source>
        <dbReference type="EMBL" id="KPU61984.1"/>
    </source>
</evidence>
<evidence type="ECO:0000256" key="1">
    <source>
        <dbReference type="SAM" id="Phobius"/>
    </source>
</evidence>
<feature type="transmembrane region" description="Helical" evidence="1">
    <location>
        <begin position="21"/>
        <end position="40"/>
    </location>
</feature>
<evidence type="ECO:0000313" key="3">
    <source>
        <dbReference type="Proteomes" id="UP000050349"/>
    </source>
</evidence>
<sequence length="176" mass="19149">MSKTHRTVNMVALEHARWRLGTVWFLGAGVVFILLVIQSLTGVYEERTQGVWGWALPNFLPTLMLMLGVFAGTALTDEAESDRMRVRSSFLILAMGLSAFHLLCLLLTLLIQPFIPALSNGAIRDPMEIFETSNLWLGPMQGLVGGAIGALFFSKSQDKGQTANVAPNSNVTGNNA</sequence>
<name>A0A0P9BFT1_PSEFL</name>
<dbReference type="Proteomes" id="UP000050349">
    <property type="component" value="Unassembled WGS sequence"/>
</dbReference>
<comment type="caution">
    <text evidence="2">The sequence shown here is derived from an EMBL/GenBank/DDBJ whole genome shotgun (WGS) entry which is preliminary data.</text>
</comment>
<dbReference type="EMBL" id="LJXB01000039">
    <property type="protein sequence ID" value="KPU61984.1"/>
    <property type="molecule type" value="Genomic_DNA"/>
</dbReference>
<gene>
    <name evidence="2" type="ORF">AN403_6145</name>
</gene>
<feature type="transmembrane region" description="Helical" evidence="1">
    <location>
        <begin position="135"/>
        <end position="153"/>
    </location>
</feature>
<organism evidence="2 3">
    <name type="scientific">Pseudomonas fluorescens</name>
    <dbReference type="NCBI Taxonomy" id="294"/>
    <lineage>
        <taxon>Bacteria</taxon>
        <taxon>Pseudomonadati</taxon>
        <taxon>Pseudomonadota</taxon>
        <taxon>Gammaproteobacteria</taxon>
        <taxon>Pseudomonadales</taxon>
        <taxon>Pseudomonadaceae</taxon>
        <taxon>Pseudomonas</taxon>
    </lineage>
</organism>
<keyword evidence="1" id="KW-0472">Membrane</keyword>
<dbReference type="RefSeq" id="WP_057395789.1">
    <property type="nucleotide sequence ID" value="NZ_LJXB01000039.1"/>
</dbReference>